<comment type="caution">
    <text evidence="2">The sequence shown here is derived from an EMBL/GenBank/DDBJ whole genome shotgun (WGS) entry which is preliminary data.</text>
</comment>
<dbReference type="EMBL" id="PPSL01000003">
    <property type="protein sequence ID" value="PQJ11039.1"/>
    <property type="molecule type" value="Genomic_DNA"/>
</dbReference>
<dbReference type="OrthoDB" id="630586at2"/>
<keyword evidence="3" id="KW-1185">Reference proteome</keyword>
<feature type="transmembrane region" description="Helical" evidence="1">
    <location>
        <begin position="314"/>
        <end position="332"/>
    </location>
</feature>
<keyword evidence="1" id="KW-1133">Transmembrane helix</keyword>
<feature type="transmembrane region" description="Helical" evidence="1">
    <location>
        <begin position="12"/>
        <end position="32"/>
    </location>
</feature>
<feature type="transmembrane region" description="Helical" evidence="1">
    <location>
        <begin position="220"/>
        <end position="237"/>
    </location>
</feature>
<feature type="transmembrane region" description="Helical" evidence="1">
    <location>
        <begin position="128"/>
        <end position="150"/>
    </location>
</feature>
<feature type="transmembrane region" description="Helical" evidence="1">
    <location>
        <begin position="44"/>
        <end position="67"/>
    </location>
</feature>
<dbReference type="AlphaFoldDB" id="A0A2S7SVU5"/>
<feature type="transmembrane region" description="Helical" evidence="1">
    <location>
        <begin position="99"/>
        <end position="122"/>
    </location>
</feature>
<name>A0A2S7SVU5_9BACT</name>
<protein>
    <submittedName>
        <fullName evidence="2">Uncharacterized protein</fullName>
    </submittedName>
</protein>
<feature type="transmembrane region" description="Helical" evidence="1">
    <location>
        <begin position="283"/>
        <end position="302"/>
    </location>
</feature>
<keyword evidence="1" id="KW-0812">Transmembrane</keyword>
<keyword evidence="1" id="KW-0472">Membrane</keyword>
<reference evidence="2 3" key="1">
    <citation type="submission" date="2018-01" db="EMBL/GenBank/DDBJ databases">
        <title>A novel member of the phylum Bacteroidetes isolated from glacier ice.</title>
        <authorList>
            <person name="Liu Q."/>
            <person name="Xin Y.-H."/>
        </authorList>
    </citation>
    <scope>NUCLEOTIDE SEQUENCE [LARGE SCALE GENOMIC DNA]</scope>
    <source>
        <strain evidence="2 3">RB1R16</strain>
    </source>
</reference>
<proteinExistence type="predicted"/>
<dbReference type="Proteomes" id="UP000239872">
    <property type="component" value="Unassembled WGS sequence"/>
</dbReference>
<feature type="transmembrane region" description="Helical" evidence="1">
    <location>
        <begin position="258"/>
        <end position="277"/>
    </location>
</feature>
<accession>A0A2S7SVU5</accession>
<dbReference type="RefSeq" id="WP_105039767.1">
    <property type="nucleotide sequence ID" value="NZ_PPSL01000003.1"/>
</dbReference>
<evidence type="ECO:0000256" key="1">
    <source>
        <dbReference type="SAM" id="Phobius"/>
    </source>
</evidence>
<evidence type="ECO:0000313" key="3">
    <source>
        <dbReference type="Proteomes" id="UP000239872"/>
    </source>
</evidence>
<evidence type="ECO:0000313" key="2">
    <source>
        <dbReference type="EMBL" id="PQJ11039.1"/>
    </source>
</evidence>
<sequence>MSQLLSTLIASRFYKVNAGFFLFSFLILFAILPGPDTIRLHHGLMLAAVSSSTNILVAATISSLYNLKCISFAQRELTLPENEFLYNLQGLSNSRQYRLLAITHISLYAPILIYSLIAVFVGFQSQHIAGSILMLLIQLIMIIAGTYTSFHRINTTWKKPAFVLPSISIFRNRGFFTYLLHYSLNEKKGPFISIKIFSMLALQLLVALNADKVSRENICFLILLSISAHALLPTYYVRFLETEMSFLRNLPIPLPKRLSQFTLTYAAILLPELIFLLYNEISIISLSVILSIYMLAVVRLSLYTTIQYIPKLDLNKYTGIIFIMFFITIILLASFSLFLFITLEFIIAIILFAIYYYRYEPLLLKEE</sequence>
<gene>
    <name evidence="2" type="ORF">CJD36_013805</name>
</gene>
<organism evidence="2 3">
    <name type="scientific">Flavipsychrobacter stenotrophus</name>
    <dbReference type="NCBI Taxonomy" id="2077091"/>
    <lineage>
        <taxon>Bacteria</taxon>
        <taxon>Pseudomonadati</taxon>
        <taxon>Bacteroidota</taxon>
        <taxon>Chitinophagia</taxon>
        <taxon>Chitinophagales</taxon>
        <taxon>Chitinophagaceae</taxon>
        <taxon>Flavipsychrobacter</taxon>
    </lineage>
</organism>